<sequence length="283" mass="32986">MLSIGLPVYNGEKSIEKSINSLLNQTFTDFELIISDNASNDNTEKICREYAKKDSRIKYYRQDKNIGPLKNFSYVLENATSQYFMWAADDDLWEDSFIEKNIQVLESDPNTVGSISKVDFFGNSTNRYAKDPIFLPVIPARGNYEQRFSTYLKLAESTAIYSIFRTDCLKQSVYFHHLPWDLSIILAILKFGELNVIDEILFHRSALGESSSARSYEIFKNLYKIDRLELLFMFVPFLKWCIELFGIKFIFKNFNSILKLHVSGYGRIINDELQYVLSKFTKE</sequence>
<dbReference type="PANTHER" id="PTHR22916:SF56">
    <property type="entry name" value="GLYCOSYL TRANSFERASE"/>
    <property type="match status" value="1"/>
</dbReference>
<accession>A0A0C5BNI3</accession>
<organism evidence="2 3">
    <name type="scientific">Nitrosopumilus piranensis</name>
    <dbReference type="NCBI Taxonomy" id="1582439"/>
    <lineage>
        <taxon>Archaea</taxon>
        <taxon>Nitrososphaerota</taxon>
        <taxon>Nitrososphaeria</taxon>
        <taxon>Nitrosopumilales</taxon>
        <taxon>Nitrosopumilaceae</taxon>
        <taxon>Nitrosopumilus</taxon>
    </lineage>
</organism>
<protein>
    <submittedName>
        <fullName evidence="2">Glycosyl transferase family 2</fullName>
    </submittedName>
</protein>
<dbReference type="KEGG" id="nid:NPIRD3C_0044"/>
<dbReference type="STRING" id="1582439.NPIRD3C_0044"/>
<name>A0A0C5BNI3_9ARCH</name>
<keyword evidence="3" id="KW-1185">Reference proteome</keyword>
<dbReference type="GeneID" id="41599217"/>
<gene>
    <name evidence="2" type="ORF">NPIRD3C_0044</name>
</gene>
<dbReference type="Proteomes" id="UP000032027">
    <property type="component" value="Chromosome"/>
</dbReference>
<evidence type="ECO:0000313" key="3">
    <source>
        <dbReference type="Proteomes" id="UP000032027"/>
    </source>
</evidence>
<feature type="domain" description="Glycosyltransferase 2-like" evidence="1">
    <location>
        <begin position="3"/>
        <end position="169"/>
    </location>
</feature>
<dbReference type="Pfam" id="PF00535">
    <property type="entry name" value="Glycos_transf_2"/>
    <property type="match status" value="1"/>
</dbReference>
<dbReference type="SUPFAM" id="SSF53448">
    <property type="entry name" value="Nucleotide-diphospho-sugar transferases"/>
    <property type="match status" value="1"/>
</dbReference>
<dbReference type="RefSeq" id="WP_148702297.1">
    <property type="nucleotide sequence ID" value="NZ_CP010868.1"/>
</dbReference>
<dbReference type="GO" id="GO:0016740">
    <property type="term" value="F:transferase activity"/>
    <property type="evidence" value="ECO:0007669"/>
    <property type="project" value="UniProtKB-KW"/>
</dbReference>
<dbReference type="HOGENOM" id="CLU_025996_16_2_2"/>
<dbReference type="AlphaFoldDB" id="A0A0C5BNI3"/>
<dbReference type="PATRIC" id="fig|1582439.9.peg.44"/>
<evidence type="ECO:0000259" key="1">
    <source>
        <dbReference type="Pfam" id="PF00535"/>
    </source>
</evidence>
<dbReference type="EMBL" id="CP010868">
    <property type="protein sequence ID" value="AJM91268.1"/>
    <property type="molecule type" value="Genomic_DNA"/>
</dbReference>
<reference evidence="2 3" key="3">
    <citation type="journal article" date="2019" name="Int. J. Syst. Evol. Microbiol.">
        <title>Nitrosopumilus adriaticus sp. nov. and Nitrosopumilus piranensis sp. nov., two ammonia-oxidizing archaea from the Adriatic Sea and members of the class Nitrososphaeria.</title>
        <authorList>
            <person name="Bayer B."/>
            <person name="Vojvoda J."/>
            <person name="Reinthaler T."/>
            <person name="Reyes C."/>
            <person name="Pinto M."/>
            <person name="Herndl G.J."/>
        </authorList>
    </citation>
    <scope>NUCLEOTIDE SEQUENCE [LARGE SCALE GENOMIC DNA]</scope>
    <source>
        <strain evidence="2 3">D3C</strain>
    </source>
</reference>
<dbReference type="InterPro" id="IPR001173">
    <property type="entry name" value="Glyco_trans_2-like"/>
</dbReference>
<evidence type="ECO:0000313" key="2">
    <source>
        <dbReference type="EMBL" id="AJM91268.1"/>
    </source>
</evidence>
<reference evidence="2 3" key="2">
    <citation type="journal article" date="2016" name="ISME J.">
        <title>Physiological and genomic characterization of two novel marine thaumarchaeal strains indicates niche differentiation.</title>
        <authorList>
            <person name="Bayer B."/>
            <person name="Vojvoda J."/>
            <person name="Offre P."/>
            <person name="Alves R.J."/>
            <person name="Elisabeth N.H."/>
            <person name="Garcia J.A."/>
            <person name="Volland J.M."/>
            <person name="Srivastava A."/>
            <person name="Schleper C."/>
            <person name="Herndl G.J."/>
        </authorList>
    </citation>
    <scope>NUCLEOTIDE SEQUENCE [LARGE SCALE GENOMIC DNA]</scope>
    <source>
        <strain evidence="2 3">D3C</strain>
    </source>
</reference>
<reference evidence="3" key="1">
    <citation type="submission" date="2015-02" db="EMBL/GenBank/DDBJ databases">
        <title>Characterization of two novel Thaumarchaeota isolated from the Northern Adriatic Sea.</title>
        <authorList>
            <person name="Bayer B."/>
            <person name="Vojvoda J."/>
            <person name="Offre P."/>
            <person name="Srivastava A."/>
            <person name="Elisabeth N."/>
            <person name="Garcia J.A.L."/>
            <person name="Schleper C."/>
            <person name="Herndl G.J."/>
        </authorList>
    </citation>
    <scope>NUCLEOTIDE SEQUENCE [LARGE SCALE GENOMIC DNA]</scope>
    <source>
        <strain evidence="3">D3C</strain>
    </source>
</reference>
<dbReference type="PANTHER" id="PTHR22916">
    <property type="entry name" value="GLYCOSYLTRANSFERASE"/>
    <property type="match status" value="1"/>
</dbReference>
<dbReference type="CDD" id="cd00761">
    <property type="entry name" value="Glyco_tranf_GTA_type"/>
    <property type="match status" value="1"/>
</dbReference>
<keyword evidence="2" id="KW-0808">Transferase</keyword>
<proteinExistence type="predicted"/>
<dbReference type="OrthoDB" id="46222at2157"/>
<dbReference type="Gene3D" id="3.90.550.10">
    <property type="entry name" value="Spore Coat Polysaccharide Biosynthesis Protein SpsA, Chain A"/>
    <property type="match status" value="1"/>
</dbReference>
<dbReference type="InterPro" id="IPR029044">
    <property type="entry name" value="Nucleotide-diphossugar_trans"/>
</dbReference>